<keyword evidence="2" id="KW-0288">FMN</keyword>
<name>A0A3G1KVP9_FORW1</name>
<dbReference type="PANTHER" id="PTHR43278">
    <property type="entry name" value="NAD(P)H-DEPENDENT FMN-CONTAINING OXIDOREDUCTASE YWQN-RELATED"/>
    <property type="match status" value="1"/>
</dbReference>
<dbReference type="InterPro" id="IPR051796">
    <property type="entry name" value="ISF_SsuE-like"/>
</dbReference>
<keyword evidence="5" id="KW-1185">Reference proteome</keyword>
<dbReference type="InterPro" id="IPR005025">
    <property type="entry name" value="FMN_Rdtase-like_dom"/>
</dbReference>
<dbReference type="EMBL" id="CP017634">
    <property type="protein sequence ID" value="ATW26544.1"/>
    <property type="molecule type" value="Genomic_DNA"/>
</dbReference>
<evidence type="ECO:0000313" key="5">
    <source>
        <dbReference type="Proteomes" id="UP000323521"/>
    </source>
</evidence>
<sequence>MNILAVQGSPKRNGNTAALLHHFLKAMEEDKNVKIEQIYLASKNIKPCMGCGKCKKASQGCVMKDDMREIYSSLLAADVLVLASPIYWFNVTAQTKPFLDRIYGLPDYENVLQGKKFVLLMTYFDPDPNIGARITTDMMKEACAYVKMDFAKVLGVCTGTVSVQENFPAQAEAYHLGKALLEE</sequence>
<dbReference type="InterPro" id="IPR029039">
    <property type="entry name" value="Flavoprotein-like_sf"/>
</dbReference>
<reference evidence="4 5" key="1">
    <citation type="submission" date="2016-10" db="EMBL/GenBank/DDBJ databases">
        <title>Complete Genome Sequence of Peptococcaceae strain DCMF.</title>
        <authorList>
            <person name="Edwards R.J."/>
            <person name="Holland S.I."/>
            <person name="Deshpande N.P."/>
            <person name="Wong Y.K."/>
            <person name="Ertan H."/>
            <person name="Manefield M."/>
            <person name="Russell T.L."/>
            <person name="Lee M.J."/>
        </authorList>
    </citation>
    <scope>NUCLEOTIDE SEQUENCE [LARGE SCALE GENOMIC DNA]</scope>
    <source>
        <strain evidence="4 5">DCMF</strain>
    </source>
</reference>
<dbReference type="Proteomes" id="UP000323521">
    <property type="component" value="Chromosome"/>
</dbReference>
<dbReference type="PANTHER" id="PTHR43278:SF2">
    <property type="entry name" value="IRON-SULFUR FLAVOPROTEIN"/>
    <property type="match status" value="1"/>
</dbReference>
<evidence type="ECO:0000256" key="1">
    <source>
        <dbReference type="ARBA" id="ARBA00022630"/>
    </source>
</evidence>
<evidence type="ECO:0000313" key="4">
    <source>
        <dbReference type="EMBL" id="ATW26544.1"/>
    </source>
</evidence>
<dbReference type="Gene3D" id="3.40.50.360">
    <property type="match status" value="1"/>
</dbReference>
<evidence type="ECO:0000256" key="2">
    <source>
        <dbReference type="ARBA" id="ARBA00022643"/>
    </source>
</evidence>
<protein>
    <recommendedName>
        <fullName evidence="3">NADPH-dependent FMN reductase-like domain-containing protein</fullName>
    </recommendedName>
</protein>
<dbReference type="Pfam" id="PF03358">
    <property type="entry name" value="FMN_red"/>
    <property type="match status" value="1"/>
</dbReference>
<gene>
    <name evidence="4" type="ORF">DCMF_18910</name>
</gene>
<evidence type="ECO:0000259" key="3">
    <source>
        <dbReference type="Pfam" id="PF03358"/>
    </source>
</evidence>
<accession>A0A3G1KVP9</accession>
<keyword evidence="1" id="KW-0285">Flavoprotein</keyword>
<feature type="domain" description="NADPH-dependent FMN reductase-like" evidence="3">
    <location>
        <begin position="1"/>
        <end position="123"/>
    </location>
</feature>
<dbReference type="AlphaFoldDB" id="A0A3G1KVP9"/>
<dbReference type="SUPFAM" id="SSF52218">
    <property type="entry name" value="Flavoproteins"/>
    <property type="match status" value="1"/>
</dbReference>
<organism evidence="4 5">
    <name type="scientific">Formimonas warabiya</name>
    <dbReference type="NCBI Taxonomy" id="1761012"/>
    <lineage>
        <taxon>Bacteria</taxon>
        <taxon>Bacillati</taxon>
        <taxon>Bacillota</taxon>
        <taxon>Clostridia</taxon>
        <taxon>Eubacteriales</taxon>
        <taxon>Peptococcaceae</taxon>
        <taxon>Candidatus Formimonas</taxon>
    </lineage>
</organism>
<dbReference type="RefSeq" id="WP_148135863.1">
    <property type="nucleotide sequence ID" value="NZ_CP017634.1"/>
</dbReference>
<dbReference type="GO" id="GO:0016491">
    <property type="term" value="F:oxidoreductase activity"/>
    <property type="evidence" value="ECO:0007669"/>
    <property type="project" value="InterPro"/>
</dbReference>
<dbReference type="KEGG" id="fwa:DCMF_18910"/>
<dbReference type="OrthoDB" id="6398207at2"/>
<proteinExistence type="predicted"/>